<comment type="caution">
    <text evidence="3">The sequence shown here is derived from an EMBL/GenBank/DDBJ whole genome shotgun (WGS) entry which is preliminary data.</text>
</comment>
<name>A0A4Q7UUJ3_PSEST</name>
<sequence length="494" mass="52855">MMRRRVPGGRLARAGVVVALLAGSLGVAAVSANAAPAAPADGCEITRTGEYPRAEAAQQGLDPARLQDALNYASVMGSHTIKVFRHSCLVGEGLRDPLLERVVDDTWGNTKTIVSLLTGIASDRGAVDLDAPISEHLPADLGDAAHRAVTLRQLLHATSGAEVNQVRGLNFVADDSRMRDWFAQPITHEPGSYYFYDQTATSVIVYVTQRAISEQAGRAVDYQEFAQSALFDRLGVPRSAYFWQRDRTGLTSGYSQLFLRPLEFGRFGELILRDGAFQGEQVVSQDYMREFDDGTEANCGYSVLTFVNNCEPGEQRVGVGVPEREVDDGRAWVASAPADMIFTDGVGTRIFVIPSLDMVVTRNGEQELDLLPSVARGDVNNAVPGRPGAAGTHEFFRRLMAAVTDMPDDVRATIENSGPYDGPPRVGFDVTQYTNQPTAPVETTSGLGLPPGDCGPAGCAGEPNDGVQRLVTDAPRVVPGTVGAETRPDGGSEG</sequence>
<dbReference type="PANTHER" id="PTHR43283:SF7">
    <property type="entry name" value="BETA-LACTAMASE-RELATED DOMAIN-CONTAINING PROTEIN"/>
    <property type="match status" value="1"/>
</dbReference>
<feature type="signal peptide" evidence="1">
    <location>
        <begin position="1"/>
        <end position="34"/>
    </location>
</feature>
<protein>
    <submittedName>
        <fullName evidence="3">CubicO group peptidase (Beta-lactamase class C family)</fullName>
    </submittedName>
</protein>
<dbReference type="InterPro" id="IPR050789">
    <property type="entry name" value="Diverse_Enzym_Activities"/>
</dbReference>
<dbReference type="EMBL" id="SHKL01000001">
    <property type="protein sequence ID" value="RZT84588.1"/>
    <property type="molecule type" value="Genomic_DNA"/>
</dbReference>
<evidence type="ECO:0000313" key="3">
    <source>
        <dbReference type="EMBL" id="RZT84588.1"/>
    </source>
</evidence>
<keyword evidence="4" id="KW-1185">Reference proteome</keyword>
<evidence type="ECO:0000256" key="1">
    <source>
        <dbReference type="SAM" id="SignalP"/>
    </source>
</evidence>
<dbReference type="SUPFAM" id="SSF56601">
    <property type="entry name" value="beta-lactamase/transpeptidase-like"/>
    <property type="match status" value="1"/>
</dbReference>
<proteinExistence type="predicted"/>
<dbReference type="InterPro" id="IPR001466">
    <property type="entry name" value="Beta-lactam-related"/>
</dbReference>
<feature type="domain" description="Beta-lactamase-related" evidence="2">
    <location>
        <begin position="110"/>
        <end position="242"/>
    </location>
</feature>
<gene>
    <name evidence="3" type="ORF">EV383_1435</name>
</gene>
<dbReference type="AlphaFoldDB" id="A0A4Q7UUJ3"/>
<evidence type="ECO:0000313" key="4">
    <source>
        <dbReference type="Proteomes" id="UP000291591"/>
    </source>
</evidence>
<keyword evidence="1" id="KW-0732">Signal</keyword>
<reference evidence="3 4" key="1">
    <citation type="submission" date="2019-02" db="EMBL/GenBank/DDBJ databases">
        <title>Sequencing the genomes of 1000 actinobacteria strains.</title>
        <authorList>
            <person name="Klenk H.-P."/>
        </authorList>
    </citation>
    <scope>NUCLEOTIDE SEQUENCE [LARGE SCALE GENOMIC DNA]</scope>
    <source>
        <strain evidence="3 4">DSM 45779</strain>
    </source>
</reference>
<feature type="chain" id="PRO_5020387181" evidence="1">
    <location>
        <begin position="35"/>
        <end position="494"/>
    </location>
</feature>
<dbReference type="PANTHER" id="PTHR43283">
    <property type="entry name" value="BETA-LACTAMASE-RELATED"/>
    <property type="match status" value="1"/>
</dbReference>
<evidence type="ECO:0000259" key="2">
    <source>
        <dbReference type="Pfam" id="PF00144"/>
    </source>
</evidence>
<organism evidence="3 4">
    <name type="scientific">Pseudonocardia sediminis</name>
    <dbReference type="NCBI Taxonomy" id="1397368"/>
    <lineage>
        <taxon>Bacteria</taxon>
        <taxon>Bacillati</taxon>
        <taxon>Actinomycetota</taxon>
        <taxon>Actinomycetes</taxon>
        <taxon>Pseudonocardiales</taxon>
        <taxon>Pseudonocardiaceae</taxon>
        <taxon>Pseudonocardia</taxon>
    </lineage>
</organism>
<dbReference type="Proteomes" id="UP000291591">
    <property type="component" value="Unassembled WGS sequence"/>
</dbReference>
<accession>A0A4Q7UUJ3</accession>
<dbReference type="Gene3D" id="3.40.710.10">
    <property type="entry name" value="DD-peptidase/beta-lactamase superfamily"/>
    <property type="match status" value="1"/>
</dbReference>
<dbReference type="Pfam" id="PF00144">
    <property type="entry name" value="Beta-lactamase"/>
    <property type="match status" value="1"/>
</dbReference>
<dbReference type="InterPro" id="IPR012338">
    <property type="entry name" value="Beta-lactam/transpept-like"/>
</dbReference>